<dbReference type="PROSITE" id="PS00028">
    <property type="entry name" value="ZINC_FINGER_C2H2_1"/>
    <property type="match status" value="1"/>
</dbReference>
<feature type="region of interest" description="Disordered" evidence="13">
    <location>
        <begin position="466"/>
        <end position="488"/>
    </location>
</feature>
<dbReference type="PROSITE" id="PS50157">
    <property type="entry name" value="ZINC_FINGER_C2H2_2"/>
    <property type="match status" value="1"/>
</dbReference>
<dbReference type="EMBL" id="JWIN03000001">
    <property type="protein sequence ID" value="KAB1283236.1"/>
    <property type="molecule type" value="Genomic_DNA"/>
</dbReference>
<gene>
    <name evidence="15" type="ORF">Cadr_000000161</name>
</gene>
<evidence type="ECO:0000256" key="3">
    <source>
        <dbReference type="ARBA" id="ARBA00009131"/>
    </source>
</evidence>
<dbReference type="Pfam" id="PF13815">
    <property type="entry name" value="Dzip-like_N"/>
    <property type="match status" value="1"/>
</dbReference>
<evidence type="ECO:0000256" key="11">
    <source>
        <dbReference type="PROSITE-ProRule" id="PRU00042"/>
    </source>
</evidence>
<evidence type="ECO:0000256" key="10">
    <source>
        <dbReference type="ARBA" id="ARBA00023273"/>
    </source>
</evidence>
<feature type="region of interest" description="Disordered" evidence="13">
    <location>
        <begin position="558"/>
        <end position="786"/>
    </location>
</feature>
<dbReference type="GO" id="GO:0005737">
    <property type="term" value="C:cytoplasm"/>
    <property type="evidence" value="ECO:0007669"/>
    <property type="project" value="TreeGrafter"/>
</dbReference>
<feature type="compositionally biased region" description="Polar residues" evidence="13">
    <location>
        <begin position="681"/>
        <end position="696"/>
    </location>
</feature>
<keyword evidence="6 11" id="KW-0863">Zinc-finger</keyword>
<feature type="compositionally biased region" description="Basic and acidic residues" evidence="13">
    <location>
        <begin position="422"/>
        <end position="437"/>
    </location>
</feature>
<evidence type="ECO:0000313" key="15">
    <source>
        <dbReference type="EMBL" id="KAB1283236.1"/>
    </source>
</evidence>
<protein>
    <submittedName>
        <fullName evidence="15">Zinc finger protein DZIP1L</fullName>
    </submittedName>
</protein>
<dbReference type="AlphaFoldDB" id="A0A5N4EJS1"/>
<evidence type="ECO:0000256" key="7">
    <source>
        <dbReference type="ARBA" id="ARBA00022833"/>
    </source>
</evidence>
<dbReference type="GO" id="GO:0005814">
    <property type="term" value="C:centriole"/>
    <property type="evidence" value="ECO:0007669"/>
    <property type="project" value="UniProtKB-SubCell"/>
</dbReference>
<dbReference type="GO" id="GO:0060271">
    <property type="term" value="P:cilium assembly"/>
    <property type="evidence" value="ECO:0007669"/>
    <property type="project" value="TreeGrafter"/>
</dbReference>
<organism evidence="15 16">
    <name type="scientific">Camelus dromedarius</name>
    <name type="common">Dromedary</name>
    <name type="synonym">Arabian camel</name>
    <dbReference type="NCBI Taxonomy" id="9838"/>
    <lineage>
        <taxon>Eukaryota</taxon>
        <taxon>Metazoa</taxon>
        <taxon>Chordata</taxon>
        <taxon>Craniata</taxon>
        <taxon>Vertebrata</taxon>
        <taxon>Euteleostomi</taxon>
        <taxon>Mammalia</taxon>
        <taxon>Eutheria</taxon>
        <taxon>Laurasiatheria</taxon>
        <taxon>Artiodactyla</taxon>
        <taxon>Tylopoda</taxon>
        <taxon>Camelidae</taxon>
        <taxon>Camelus</taxon>
    </lineage>
</organism>
<keyword evidence="9" id="KW-0206">Cytoskeleton</keyword>
<sequence length="786" mass="88244">MQSPATTAAVLSGPLLGAHPLPAFKFQPRCQSMDWMRISALDVDRVAREMDVAALQENITSITFCNLDKEVCHRCRQPVDPALLKVLRLAQLSIEYLLHCQDSLSASVAELEAQLLASLGQQERSQQELARQADELKGVRQESHRRRKMIITLQQLLLQMDAYSCHMCHLCHKMFMNATYLQSHIQRRHSGMVEGVPTEKQKKQEQPVEEVLEELQAKLKWTEGKLEAQREAKRQQQFQEAEMTHQREKQLDKWKEKEQAKLYGEIDELKKFFWDKLKNVADQSSTLEEKLQALQSHNVGKSNLGSLQSDESEQRLGQAQELQALKERMEIQLKEHYEKLLASLSENQKKAQAQHQMSALQPQLQEQATLIASQEKMVGVDPPPSQALEALGLFPIQTMSLRKAKRIHMVSKAVDTEEDSSKEELQGMQRRSEKNRLSWESLGGGAPRKDQRALLAQPGCDVRIPERPTELRDSCSGQQKVPAAPRQKSILQKQLSPVLEDTLQEKLETMGIKRDAKGIPAQTFRHVDSLLQTQRKQKVGKFSEFLNLRKKLIQKATSRLKERQRNEAPVSQPDSEAPVKSQESPLVTKKAQPEVSTLRVASKLAEPPVTPPGRPTPAPRSRPSGTLAAPGSRLSSTPPFSSEEDSEGDSRPRGSLPPPRHPSRMRPWPQDDWDWSDTETSKGNTHSSGTLVQSLVKNLEKQLEAPAKKPAGGVSLFLMPGAGPQRDAAPGGKPQLSEDDSDLEISSLEDLPQDLNQREKPKPLSKLPEEFGASSWSPGQPRVPGW</sequence>
<keyword evidence="16" id="KW-1185">Reference proteome</keyword>
<evidence type="ECO:0000256" key="1">
    <source>
        <dbReference type="ARBA" id="ARBA00004114"/>
    </source>
</evidence>
<evidence type="ECO:0000256" key="8">
    <source>
        <dbReference type="ARBA" id="ARBA00023054"/>
    </source>
</evidence>
<dbReference type="InterPro" id="IPR058883">
    <property type="entry name" value="DZIP1_dom"/>
</dbReference>
<evidence type="ECO:0000256" key="9">
    <source>
        <dbReference type="ARBA" id="ARBA00023212"/>
    </source>
</evidence>
<dbReference type="Pfam" id="PF25977">
    <property type="entry name" value="DZIP1"/>
    <property type="match status" value="1"/>
</dbReference>
<dbReference type="GO" id="GO:0008270">
    <property type="term" value="F:zinc ion binding"/>
    <property type="evidence" value="ECO:0007669"/>
    <property type="project" value="UniProtKB-KW"/>
</dbReference>
<keyword evidence="5" id="KW-0479">Metal-binding</keyword>
<evidence type="ECO:0000259" key="14">
    <source>
        <dbReference type="PROSITE" id="PS50157"/>
    </source>
</evidence>
<keyword evidence="4" id="KW-0963">Cytoplasm</keyword>
<feature type="coiled-coil region" evidence="12">
    <location>
        <begin position="277"/>
        <end position="354"/>
    </location>
</feature>
<dbReference type="InterPro" id="IPR032714">
    <property type="entry name" value="DZIP1_N"/>
</dbReference>
<evidence type="ECO:0000313" key="16">
    <source>
        <dbReference type="Proteomes" id="UP000299084"/>
    </source>
</evidence>
<evidence type="ECO:0000256" key="4">
    <source>
        <dbReference type="ARBA" id="ARBA00022490"/>
    </source>
</evidence>
<dbReference type="Proteomes" id="UP000299084">
    <property type="component" value="Unassembled WGS sequence"/>
</dbReference>
<reference evidence="15 16" key="1">
    <citation type="journal article" date="2019" name="Mol. Ecol. Resour.">
        <title>Improving Illumina assemblies with Hi-C and long reads: an example with the North African dromedary.</title>
        <authorList>
            <person name="Elbers J.P."/>
            <person name="Rogers M.F."/>
            <person name="Perelman P.L."/>
            <person name="Proskuryakova A.A."/>
            <person name="Serdyukova N.A."/>
            <person name="Johnson W.E."/>
            <person name="Horin P."/>
            <person name="Corander J."/>
            <person name="Murphy D."/>
            <person name="Burger P.A."/>
        </authorList>
    </citation>
    <scope>NUCLEOTIDE SEQUENCE [LARGE SCALE GENOMIC DNA]</scope>
    <source>
        <strain evidence="15">Drom800</strain>
        <tissue evidence="15">Blood</tissue>
    </source>
</reference>
<keyword evidence="8 12" id="KW-0175">Coiled coil</keyword>
<dbReference type="PANTHER" id="PTHR21502:SF8">
    <property type="entry name" value="CILIUM ASSEMBLY PROTEIN DZIP1L"/>
    <property type="match status" value="1"/>
</dbReference>
<dbReference type="InterPro" id="IPR051241">
    <property type="entry name" value="DZIP_RILPL"/>
</dbReference>
<keyword evidence="10" id="KW-0966">Cell projection</keyword>
<keyword evidence="7" id="KW-0862">Zinc</keyword>
<evidence type="ECO:0000256" key="5">
    <source>
        <dbReference type="ARBA" id="ARBA00022723"/>
    </source>
</evidence>
<dbReference type="InterPro" id="IPR013087">
    <property type="entry name" value="Znf_C2H2_type"/>
</dbReference>
<proteinExistence type="inferred from homology"/>
<comment type="caution">
    <text evidence="15">The sequence shown here is derived from an EMBL/GenBank/DDBJ whole genome shotgun (WGS) entry which is preliminary data.</text>
</comment>
<name>A0A5N4EJS1_CAMDR</name>
<evidence type="ECO:0000256" key="6">
    <source>
        <dbReference type="ARBA" id="ARBA00022771"/>
    </source>
</evidence>
<comment type="similarity">
    <text evidence="3">Belongs to the DZIP C2H2-type zinc-finger protein family.</text>
</comment>
<feature type="compositionally biased region" description="Basic and acidic residues" evidence="13">
    <location>
        <begin position="698"/>
        <end position="707"/>
    </location>
</feature>
<evidence type="ECO:0000256" key="13">
    <source>
        <dbReference type="SAM" id="MobiDB-lite"/>
    </source>
</evidence>
<comment type="subcellular location">
    <subcellularLocation>
        <location evidence="2">Cytoplasm</location>
        <location evidence="2">Cytoskeleton</location>
        <location evidence="2">Cilium basal body</location>
    </subcellularLocation>
    <subcellularLocation>
        <location evidence="1">Cytoplasm</location>
        <location evidence="1">Cytoskeleton</location>
        <location evidence="1">Microtubule organizing center</location>
        <location evidence="1">Centrosome</location>
        <location evidence="1">Centriole</location>
    </subcellularLocation>
</comment>
<feature type="region of interest" description="Disordered" evidence="13">
    <location>
        <begin position="415"/>
        <end position="453"/>
    </location>
</feature>
<evidence type="ECO:0000256" key="12">
    <source>
        <dbReference type="SAM" id="Coils"/>
    </source>
</evidence>
<feature type="domain" description="C2H2-type" evidence="14">
    <location>
        <begin position="163"/>
        <end position="194"/>
    </location>
</feature>
<accession>A0A5N4EJS1</accession>
<feature type="compositionally biased region" description="Pro residues" evidence="13">
    <location>
        <begin position="608"/>
        <end position="620"/>
    </location>
</feature>
<dbReference type="GO" id="GO:0036064">
    <property type="term" value="C:ciliary basal body"/>
    <property type="evidence" value="ECO:0007669"/>
    <property type="project" value="TreeGrafter"/>
</dbReference>
<dbReference type="PANTHER" id="PTHR21502">
    <property type="entry name" value="ZINC FINGER PROTEIN DZIP1"/>
    <property type="match status" value="1"/>
</dbReference>
<evidence type="ECO:0000256" key="2">
    <source>
        <dbReference type="ARBA" id="ARBA00004120"/>
    </source>
</evidence>